<evidence type="ECO:0000256" key="4">
    <source>
        <dbReference type="ARBA" id="ARBA00005420"/>
    </source>
</evidence>
<evidence type="ECO:0000256" key="3">
    <source>
        <dbReference type="ARBA" id="ARBA00005189"/>
    </source>
</evidence>
<dbReference type="GO" id="GO:0006071">
    <property type="term" value="P:glycerol metabolic process"/>
    <property type="evidence" value="ECO:0007669"/>
    <property type="project" value="UniProtKB-KW"/>
</dbReference>
<keyword evidence="12 14" id="KW-0472">Membrane</keyword>
<dbReference type="EC" id="2.3.1.-" evidence="14"/>
<dbReference type="OMA" id="WIAMMAS"/>
<evidence type="ECO:0000256" key="5">
    <source>
        <dbReference type="ARBA" id="ARBA00022516"/>
    </source>
</evidence>
<comment type="subcellular location">
    <subcellularLocation>
        <location evidence="1 14">Endoplasmic reticulum membrane</location>
        <topology evidence="1 14">Multi-pass membrane protein</topology>
    </subcellularLocation>
</comment>
<evidence type="ECO:0000256" key="9">
    <source>
        <dbReference type="ARBA" id="ARBA00022824"/>
    </source>
</evidence>
<evidence type="ECO:0000313" key="16">
    <source>
        <dbReference type="WBParaSite" id="HCON_00024280-00001"/>
    </source>
</evidence>
<evidence type="ECO:0000256" key="10">
    <source>
        <dbReference type="ARBA" id="ARBA00022989"/>
    </source>
</evidence>
<dbReference type="GO" id="GO:0005789">
    <property type="term" value="C:endoplasmic reticulum membrane"/>
    <property type="evidence" value="ECO:0007669"/>
    <property type="project" value="UniProtKB-SubCell"/>
</dbReference>
<dbReference type="Pfam" id="PF03982">
    <property type="entry name" value="DAGAT"/>
    <property type="match status" value="1"/>
</dbReference>
<dbReference type="GO" id="GO:0019432">
    <property type="term" value="P:triglyceride biosynthetic process"/>
    <property type="evidence" value="ECO:0007669"/>
    <property type="project" value="TreeGrafter"/>
</dbReference>
<protein>
    <recommendedName>
        <fullName evidence="14">Acyltransferase</fullName>
        <ecNumber evidence="14">2.3.1.-</ecNumber>
    </recommendedName>
</protein>
<keyword evidence="9 14" id="KW-0256">Endoplasmic reticulum</keyword>
<keyword evidence="6 14" id="KW-0808">Transferase</keyword>
<evidence type="ECO:0000256" key="11">
    <source>
        <dbReference type="ARBA" id="ARBA00023098"/>
    </source>
</evidence>
<dbReference type="AlphaFoldDB" id="A0A7I4XX07"/>
<evidence type="ECO:0000256" key="1">
    <source>
        <dbReference type="ARBA" id="ARBA00004477"/>
    </source>
</evidence>
<feature type="transmembrane region" description="Helical" evidence="14">
    <location>
        <begin position="20"/>
        <end position="38"/>
    </location>
</feature>
<dbReference type="OrthoDB" id="264532at2759"/>
<dbReference type="PANTHER" id="PTHR12317">
    <property type="entry name" value="DIACYLGLYCEROL O-ACYLTRANSFERASE"/>
    <property type="match status" value="1"/>
</dbReference>
<evidence type="ECO:0000256" key="12">
    <source>
        <dbReference type="ARBA" id="ARBA00023136"/>
    </source>
</evidence>
<dbReference type="InterPro" id="IPR007130">
    <property type="entry name" value="DAGAT"/>
</dbReference>
<keyword evidence="7 14" id="KW-0812">Transmembrane</keyword>
<keyword evidence="5" id="KW-0444">Lipid biosynthesis</keyword>
<dbReference type="Proteomes" id="UP000025227">
    <property type="component" value="Unplaced"/>
</dbReference>
<comment type="pathway">
    <text evidence="3">Lipid metabolism.</text>
</comment>
<dbReference type="GO" id="GO:0004144">
    <property type="term" value="F:diacylglycerol O-acyltransferase activity"/>
    <property type="evidence" value="ECO:0007669"/>
    <property type="project" value="TreeGrafter"/>
</dbReference>
<evidence type="ECO:0000256" key="2">
    <source>
        <dbReference type="ARBA" id="ARBA00004771"/>
    </source>
</evidence>
<evidence type="ECO:0000256" key="13">
    <source>
        <dbReference type="ARBA" id="ARBA00023315"/>
    </source>
</evidence>
<dbReference type="CDD" id="cd07987">
    <property type="entry name" value="LPLAT_MGAT-like"/>
    <property type="match status" value="1"/>
</dbReference>
<sequence>MRRLLGIDFSPLFQPWDKKLQTLGVIIIFVMVIPMFAVSLVLPFILFLTFQWHILFLYGLWFLYDRNSPYVGGYNNPWLRRWRYNDWAAKYFPSNVHKTVDLPANRNYLFACHPHGVICYGLYSAFIREIDDDNRKFPGLHFVACTLASNFYLMIRREWLLLSGFIDCSKESIRNAFARRKTGQAVILVIGGAEEALYARPGSYKLKLLTRKGFIKQALRCGASLVPVYTFGENDIYDQIDIREGSLLYQFQMWVKRHVGVTVPIFYGTGLFQLNFGFLPYRTPLNTVVGAPIDVPKVVEPTDEEVDCLHRQYIEALTELFEKHKTRFGVPEETKLILV</sequence>
<dbReference type="WBParaSite" id="HCON_00024280-00001">
    <property type="protein sequence ID" value="HCON_00024280-00001"/>
    <property type="gene ID" value="HCON_00024280"/>
</dbReference>
<keyword evidence="11" id="KW-0443">Lipid metabolism</keyword>
<evidence type="ECO:0000313" key="15">
    <source>
        <dbReference type="Proteomes" id="UP000025227"/>
    </source>
</evidence>
<evidence type="ECO:0000256" key="6">
    <source>
        <dbReference type="ARBA" id="ARBA00022679"/>
    </source>
</evidence>
<dbReference type="PANTHER" id="PTHR12317:SF0">
    <property type="entry name" value="ACYLTRANSFERASE"/>
    <property type="match status" value="1"/>
</dbReference>
<evidence type="ECO:0000256" key="7">
    <source>
        <dbReference type="ARBA" id="ARBA00022692"/>
    </source>
</evidence>
<name>A0A7I4XX07_HAECO</name>
<keyword evidence="15" id="KW-1185">Reference proteome</keyword>
<evidence type="ECO:0000256" key="14">
    <source>
        <dbReference type="RuleBase" id="RU367023"/>
    </source>
</evidence>
<accession>A0A7I4XX07</accession>
<reference evidence="16" key="1">
    <citation type="submission" date="2020-12" db="UniProtKB">
        <authorList>
            <consortium name="WormBaseParasite"/>
        </authorList>
    </citation>
    <scope>IDENTIFICATION</scope>
    <source>
        <strain evidence="16">MHco3</strain>
    </source>
</reference>
<keyword evidence="13" id="KW-0012">Acyltransferase</keyword>
<comment type="pathway">
    <text evidence="2">Glycerolipid metabolism; triacylglycerol biosynthesis.</text>
</comment>
<feature type="transmembrane region" description="Helical" evidence="14">
    <location>
        <begin position="44"/>
        <end position="64"/>
    </location>
</feature>
<organism evidence="15 16">
    <name type="scientific">Haemonchus contortus</name>
    <name type="common">Barber pole worm</name>
    <dbReference type="NCBI Taxonomy" id="6289"/>
    <lineage>
        <taxon>Eukaryota</taxon>
        <taxon>Metazoa</taxon>
        <taxon>Ecdysozoa</taxon>
        <taxon>Nematoda</taxon>
        <taxon>Chromadorea</taxon>
        <taxon>Rhabditida</taxon>
        <taxon>Rhabditina</taxon>
        <taxon>Rhabditomorpha</taxon>
        <taxon>Strongyloidea</taxon>
        <taxon>Trichostrongylidae</taxon>
        <taxon>Haemonchus</taxon>
    </lineage>
</organism>
<proteinExistence type="inferred from homology"/>
<evidence type="ECO:0000256" key="8">
    <source>
        <dbReference type="ARBA" id="ARBA00022798"/>
    </source>
</evidence>
<keyword evidence="8" id="KW-0319">Glycerol metabolism</keyword>
<keyword evidence="10 14" id="KW-1133">Transmembrane helix</keyword>
<comment type="similarity">
    <text evidence="4 14">Belongs to the diacylglycerol acyltransferase family.</text>
</comment>